<protein>
    <submittedName>
        <fullName evidence="3">Uncharacterized protein</fullName>
    </submittedName>
</protein>
<gene>
    <name evidence="3" type="ORF">Tci_051410</name>
</gene>
<feature type="signal peptide" evidence="2">
    <location>
        <begin position="1"/>
        <end position="26"/>
    </location>
</feature>
<dbReference type="EMBL" id="BKCJ010007870">
    <property type="protein sequence ID" value="GEU79432.1"/>
    <property type="molecule type" value="Genomic_DNA"/>
</dbReference>
<dbReference type="AlphaFoldDB" id="A0A6L2N2T5"/>
<proteinExistence type="predicted"/>
<evidence type="ECO:0000313" key="3">
    <source>
        <dbReference type="EMBL" id="GEU79432.1"/>
    </source>
</evidence>
<evidence type="ECO:0000256" key="2">
    <source>
        <dbReference type="SAM" id="SignalP"/>
    </source>
</evidence>
<name>A0A6L2N2T5_TANCI</name>
<keyword evidence="1" id="KW-0812">Transmembrane</keyword>
<evidence type="ECO:0000256" key="1">
    <source>
        <dbReference type="SAM" id="Phobius"/>
    </source>
</evidence>
<feature type="transmembrane region" description="Helical" evidence="1">
    <location>
        <begin position="101"/>
        <end position="119"/>
    </location>
</feature>
<keyword evidence="1" id="KW-0472">Membrane</keyword>
<keyword evidence="1" id="KW-1133">Transmembrane helix</keyword>
<keyword evidence="2" id="KW-0732">Signal</keyword>
<dbReference type="PANTHER" id="PTHR33659:SF11">
    <property type="entry name" value="TRANSMEMBRANE PROTEIN"/>
    <property type="match status" value="1"/>
</dbReference>
<organism evidence="3">
    <name type="scientific">Tanacetum cinerariifolium</name>
    <name type="common">Dalmatian daisy</name>
    <name type="synonym">Chrysanthemum cinerariifolium</name>
    <dbReference type="NCBI Taxonomy" id="118510"/>
    <lineage>
        <taxon>Eukaryota</taxon>
        <taxon>Viridiplantae</taxon>
        <taxon>Streptophyta</taxon>
        <taxon>Embryophyta</taxon>
        <taxon>Tracheophyta</taxon>
        <taxon>Spermatophyta</taxon>
        <taxon>Magnoliopsida</taxon>
        <taxon>eudicotyledons</taxon>
        <taxon>Gunneridae</taxon>
        <taxon>Pentapetalae</taxon>
        <taxon>asterids</taxon>
        <taxon>campanulids</taxon>
        <taxon>Asterales</taxon>
        <taxon>Asteraceae</taxon>
        <taxon>Asteroideae</taxon>
        <taxon>Anthemideae</taxon>
        <taxon>Anthemidinae</taxon>
        <taxon>Tanacetum</taxon>
    </lineage>
</organism>
<accession>A0A6L2N2T5</accession>
<reference evidence="3" key="1">
    <citation type="journal article" date="2019" name="Sci. Rep.">
        <title>Draft genome of Tanacetum cinerariifolium, the natural source of mosquito coil.</title>
        <authorList>
            <person name="Yamashiro T."/>
            <person name="Shiraishi A."/>
            <person name="Satake H."/>
            <person name="Nakayama K."/>
        </authorList>
    </citation>
    <scope>NUCLEOTIDE SEQUENCE</scope>
</reference>
<comment type="caution">
    <text evidence="3">The sequence shown here is derived from an EMBL/GenBank/DDBJ whole genome shotgun (WGS) entry which is preliminary data.</text>
</comment>
<feature type="chain" id="PRO_5026683603" evidence="2">
    <location>
        <begin position="27"/>
        <end position="120"/>
    </location>
</feature>
<dbReference type="PANTHER" id="PTHR33659">
    <property type="entry name" value="PROTEIN, PUTATIVE-RELATED-RELATED"/>
    <property type="match status" value="1"/>
</dbReference>
<sequence>MAQRSIVKKVPVAIVVALVAVTTVSAQELAPAPAPGRVRTCHWSGIFSSGFGCCSWDFFVHLSTKMAQLSIMKKALVIVVVTLVAAATMSVQNFTPVPAPLLEIGAAFSALASGVMIGTS</sequence>
<feature type="transmembrane region" description="Helical" evidence="1">
    <location>
        <begin position="75"/>
        <end position="95"/>
    </location>
</feature>